<dbReference type="InterPro" id="IPR042178">
    <property type="entry name" value="Serpin_sf_1"/>
</dbReference>
<sequence length="414" mass="45509">MPGEAVKVTLVVLVAATCTTLCAAQANTCFPGEQNTRSTSITRSVESFGLSLFTFLASSSPQQSIFVSPYSLWSALALAYFGAEGNTKKELEQALGVNSKTGTFFGYGALKLLLETNPSGSPGTNFRSSNKAYFANWLVLDRCLSTIITDGLKQVDFRDAESARQLINHDVNITTEGRIPNLIQDLPPSTRFALINAVFFKGLWETAFQPKLTRRQEFLVPPGQSPGVVKMMVQEGTFKHGVSESLGAEVLELPYLNSNFSMFLFVPTAFSTESILKNLTPQTFIETYKLMTPKKVEVGLPRFKMETRLEKELIALLYRMGVRDLFDESKANLTDFTRSATLFVDTIIHQATVEVTEEGTVAAAATALINTRFGGPEPIKFMCNRPFVYTITDKASAITLFAGHVVNSAHLKNI</sequence>
<dbReference type="GO" id="GO:0005615">
    <property type="term" value="C:extracellular space"/>
    <property type="evidence" value="ECO:0007669"/>
    <property type="project" value="InterPro"/>
</dbReference>
<dbReference type="Gene3D" id="3.30.497.10">
    <property type="entry name" value="Antithrombin, subunit I, domain 2"/>
    <property type="match status" value="1"/>
</dbReference>
<dbReference type="InterPro" id="IPR000215">
    <property type="entry name" value="Serpin_fam"/>
</dbReference>
<protein>
    <recommendedName>
        <fullName evidence="5">Serpin domain-containing protein</fullName>
    </recommendedName>
</protein>
<keyword evidence="1" id="KW-0646">Protease inhibitor</keyword>
<dbReference type="SUPFAM" id="SSF56574">
    <property type="entry name" value="Serpins"/>
    <property type="match status" value="1"/>
</dbReference>
<dbReference type="SMART" id="SM00093">
    <property type="entry name" value="SERPIN"/>
    <property type="match status" value="1"/>
</dbReference>
<evidence type="ECO:0000256" key="3">
    <source>
        <dbReference type="RuleBase" id="RU000411"/>
    </source>
</evidence>
<keyword evidence="4" id="KW-0732">Signal</keyword>
<comment type="caution">
    <text evidence="6">The sequence shown here is derived from an EMBL/GenBank/DDBJ whole genome shotgun (WGS) entry which is preliminary data.</text>
</comment>
<dbReference type="InterPro" id="IPR036186">
    <property type="entry name" value="Serpin_sf"/>
</dbReference>
<accession>A0AAW0XR48</accession>
<proteinExistence type="inferred from homology"/>
<feature type="signal peptide" evidence="4">
    <location>
        <begin position="1"/>
        <end position="24"/>
    </location>
</feature>
<dbReference type="PANTHER" id="PTHR11461">
    <property type="entry name" value="SERINE PROTEASE INHIBITOR, SERPIN"/>
    <property type="match status" value="1"/>
</dbReference>
<keyword evidence="2" id="KW-0722">Serine protease inhibitor</keyword>
<dbReference type="InterPro" id="IPR023796">
    <property type="entry name" value="Serpin_dom"/>
</dbReference>
<name>A0AAW0XR48_CHEQU</name>
<evidence type="ECO:0000256" key="4">
    <source>
        <dbReference type="SAM" id="SignalP"/>
    </source>
</evidence>
<keyword evidence="7" id="KW-1185">Reference proteome</keyword>
<comment type="similarity">
    <text evidence="3">Belongs to the serpin family.</text>
</comment>
<evidence type="ECO:0000256" key="1">
    <source>
        <dbReference type="ARBA" id="ARBA00022690"/>
    </source>
</evidence>
<dbReference type="AlphaFoldDB" id="A0AAW0XR48"/>
<dbReference type="Pfam" id="PF00079">
    <property type="entry name" value="Serpin"/>
    <property type="match status" value="1"/>
</dbReference>
<evidence type="ECO:0000259" key="5">
    <source>
        <dbReference type="SMART" id="SM00093"/>
    </source>
</evidence>
<dbReference type="Proteomes" id="UP001445076">
    <property type="component" value="Unassembled WGS sequence"/>
</dbReference>
<evidence type="ECO:0000313" key="7">
    <source>
        <dbReference type="Proteomes" id="UP001445076"/>
    </source>
</evidence>
<dbReference type="GO" id="GO:0004867">
    <property type="term" value="F:serine-type endopeptidase inhibitor activity"/>
    <property type="evidence" value="ECO:0007669"/>
    <property type="project" value="UniProtKB-KW"/>
</dbReference>
<dbReference type="PANTHER" id="PTHR11461:SF278">
    <property type="entry name" value="SERINE PROTEASE INHIBITOR 88EA"/>
    <property type="match status" value="1"/>
</dbReference>
<dbReference type="PROSITE" id="PS00284">
    <property type="entry name" value="SERPIN"/>
    <property type="match status" value="1"/>
</dbReference>
<evidence type="ECO:0000313" key="6">
    <source>
        <dbReference type="EMBL" id="KAK8741741.1"/>
    </source>
</evidence>
<organism evidence="6 7">
    <name type="scientific">Cherax quadricarinatus</name>
    <name type="common">Australian red claw crayfish</name>
    <dbReference type="NCBI Taxonomy" id="27406"/>
    <lineage>
        <taxon>Eukaryota</taxon>
        <taxon>Metazoa</taxon>
        <taxon>Ecdysozoa</taxon>
        <taxon>Arthropoda</taxon>
        <taxon>Crustacea</taxon>
        <taxon>Multicrustacea</taxon>
        <taxon>Malacostraca</taxon>
        <taxon>Eumalacostraca</taxon>
        <taxon>Eucarida</taxon>
        <taxon>Decapoda</taxon>
        <taxon>Pleocyemata</taxon>
        <taxon>Astacidea</taxon>
        <taxon>Parastacoidea</taxon>
        <taxon>Parastacidae</taxon>
        <taxon>Cherax</taxon>
    </lineage>
</organism>
<dbReference type="InterPro" id="IPR042185">
    <property type="entry name" value="Serpin_sf_2"/>
</dbReference>
<reference evidence="6 7" key="1">
    <citation type="journal article" date="2024" name="BMC Genomics">
        <title>Genome assembly of redclaw crayfish (Cherax quadricarinatus) provides insights into its immune adaptation and hypoxia tolerance.</title>
        <authorList>
            <person name="Liu Z."/>
            <person name="Zheng J."/>
            <person name="Li H."/>
            <person name="Fang K."/>
            <person name="Wang S."/>
            <person name="He J."/>
            <person name="Zhou D."/>
            <person name="Weng S."/>
            <person name="Chi M."/>
            <person name="Gu Z."/>
            <person name="He J."/>
            <person name="Li F."/>
            <person name="Wang M."/>
        </authorList>
    </citation>
    <scope>NUCLEOTIDE SEQUENCE [LARGE SCALE GENOMIC DNA]</scope>
    <source>
        <strain evidence="6">ZL_2023a</strain>
    </source>
</reference>
<evidence type="ECO:0000256" key="2">
    <source>
        <dbReference type="ARBA" id="ARBA00022900"/>
    </source>
</evidence>
<feature type="domain" description="Serpin" evidence="5">
    <location>
        <begin position="50"/>
        <end position="408"/>
    </location>
</feature>
<dbReference type="EMBL" id="JARKIK010000030">
    <property type="protein sequence ID" value="KAK8741741.1"/>
    <property type="molecule type" value="Genomic_DNA"/>
</dbReference>
<feature type="chain" id="PRO_5043754752" description="Serpin domain-containing protein" evidence="4">
    <location>
        <begin position="25"/>
        <end position="414"/>
    </location>
</feature>
<gene>
    <name evidence="6" type="ORF">OTU49_002369</name>
</gene>
<dbReference type="InterPro" id="IPR023795">
    <property type="entry name" value="Serpin_CS"/>
</dbReference>
<dbReference type="Gene3D" id="2.30.39.10">
    <property type="entry name" value="Alpha-1-antitrypsin, domain 1"/>
    <property type="match status" value="1"/>
</dbReference>